<protein>
    <submittedName>
        <fullName evidence="1">Cytosolic protein</fullName>
    </submittedName>
</protein>
<evidence type="ECO:0000313" key="1">
    <source>
        <dbReference type="EMBL" id="KRG30320.1"/>
    </source>
</evidence>
<dbReference type="InterPro" id="IPR036249">
    <property type="entry name" value="Thioredoxin-like_sf"/>
</dbReference>
<gene>
    <name evidence="1" type="ORF">APR42_00215</name>
</gene>
<organism evidence="1 2">
    <name type="scientific">Salegentibacter mishustinae</name>
    <dbReference type="NCBI Taxonomy" id="270918"/>
    <lineage>
        <taxon>Bacteria</taxon>
        <taxon>Pseudomonadati</taxon>
        <taxon>Bacteroidota</taxon>
        <taxon>Flavobacteriia</taxon>
        <taxon>Flavobacteriales</taxon>
        <taxon>Flavobacteriaceae</taxon>
        <taxon>Salegentibacter</taxon>
    </lineage>
</organism>
<dbReference type="RefSeq" id="WP_057480151.1">
    <property type="nucleotide sequence ID" value="NZ_BMWR01000002.1"/>
</dbReference>
<sequence>MGLLDKIFKGDGDGTKEKSSFPWTDLTDKDQITIAKEESKDKLVGIFKHSTSCGISKMVLRNFESQFEENENTKLYFLDLRKHREVSNAVADELNVRHESPQFIVLNNGEVVHHASHQDIDAAKLNELG</sequence>
<proteinExistence type="predicted"/>
<dbReference type="Gene3D" id="3.40.30.10">
    <property type="entry name" value="Glutaredoxin"/>
    <property type="match status" value="1"/>
</dbReference>
<dbReference type="SUPFAM" id="SSF52833">
    <property type="entry name" value="Thioredoxin-like"/>
    <property type="match status" value="1"/>
</dbReference>
<comment type="caution">
    <text evidence="1">The sequence shown here is derived from an EMBL/GenBank/DDBJ whole genome shotgun (WGS) entry which is preliminary data.</text>
</comment>
<dbReference type="Pfam" id="PF11009">
    <property type="entry name" value="BrxC"/>
    <property type="match status" value="1"/>
</dbReference>
<dbReference type="OrthoDB" id="677051at2"/>
<dbReference type="InterPro" id="IPR022551">
    <property type="entry name" value="BrxC"/>
</dbReference>
<evidence type="ECO:0000313" key="2">
    <source>
        <dbReference type="Proteomes" id="UP000051643"/>
    </source>
</evidence>
<dbReference type="EMBL" id="LKTP01000001">
    <property type="protein sequence ID" value="KRG30320.1"/>
    <property type="molecule type" value="Genomic_DNA"/>
</dbReference>
<reference evidence="1" key="1">
    <citation type="submission" date="2015-10" db="EMBL/GenBank/DDBJ databases">
        <title>Draft genome sequence of Salegentibacter mishustinae KCTC 12263.</title>
        <authorList>
            <person name="Lin W."/>
            <person name="Zheng Q."/>
        </authorList>
    </citation>
    <scope>NUCLEOTIDE SEQUENCE [LARGE SCALE GENOMIC DNA]</scope>
    <source>
        <strain evidence="1">KCTC 12263</strain>
    </source>
</reference>
<accession>A0A0Q9ZBB9</accession>
<keyword evidence="2" id="KW-1185">Reference proteome</keyword>
<dbReference type="STRING" id="270918.APR42_00215"/>
<dbReference type="AlphaFoldDB" id="A0A0Q9ZBB9"/>
<dbReference type="NCBIfam" id="TIGR04019">
    <property type="entry name" value="B_thiol_YtxJ"/>
    <property type="match status" value="1"/>
</dbReference>
<dbReference type="Proteomes" id="UP000051643">
    <property type="component" value="Unassembled WGS sequence"/>
</dbReference>
<name>A0A0Q9ZBB9_9FLAO</name>